<comment type="caution">
    <text evidence="2">The sequence shown here is derived from an EMBL/GenBank/DDBJ whole genome shotgun (WGS) entry which is preliminary data.</text>
</comment>
<evidence type="ECO:0000313" key="3">
    <source>
        <dbReference type="Proteomes" id="UP001187192"/>
    </source>
</evidence>
<dbReference type="EMBL" id="BTGU01000195">
    <property type="protein sequence ID" value="GMN64794.1"/>
    <property type="molecule type" value="Genomic_DNA"/>
</dbReference>
<name>A0AA88DZC4_FICCA</name>
<sequence length="73" mass="8438">MESPDRAHSESDTSTWAPVGRKSRETDQGLRHAQDQKCRDNGCTVNPFQFTVQRFKVSFNLEWSTKQASFEMN</sequence>
<feature type="region of interest" description="Disordered" evidence="1">
    <location>
        <begin position="1"/>
        <end position="40"/>
    </location>
</feature>
<dbReference type="Proteomes" id="UP001187192">
    <property type="component" value="Unassembled WGS sequence"/>
</dbReference>
<gene>
    <name evidence="2" type="ORF">TIFTF001_033884</name>
</gene>
<feature type="compositionally biased region" description="Basic and acidic residues" evidence="1">
    <location>
        <begin position="1"/>
        <end position="11"/>
    </location>
</feature>
<protein>
    <submittedName>
        <fullName evidence="2">Uncharacterized protein</fullName>
    </submittedName>
</protein>
<organism evidence="2 3">
    <name type="scientific">Ficus carica</name>
    <name type="common">Common fig</name>
    <dbReference type="NCBI Taxonomy" id="3494"/>
    <lineage>
        <taxon>Eukaryota</taxon>
        <taxon>Viridiplantae</taxon>
        <taxon>Streptophyta</taxon>
        <taxon>Embryophyta</taxon>
        <taxon>Tracheophyta</taxon>
        <taxon>Spermatophyta</taxon>
        <taxon>Magnoliopsida</taxon>
        <taxon>eudicotyledons</taxon>
        <taxon>Gunneridae</taxon>
        <taxon>Pentapetalae</taxon>
        <taxon>rosids</taxon>
        <taxon>fabids</taxon>
        <taxon>Rosales</taxon>
        <taxon>Moraceae</taxon>
        <taxon>Ficeae</taxon>
        <taxon>Ficus</taxon>
    </lineage>
</organism>
<keyword evidence="3" id="KW-1185">Reference proteome</keyword>
<evidence type="ECO:0000256" key="1">
    <source>
        <dbReference type="SAM" id="MobiDB-lite"/>
    </source>
</evidence>
<reference evidence="2" key="1">
    <citation type="submission" date="2023-07" db="EMBL/GenBank/DDBJ databases">
        <title>draft genome sequence of fig (Ficus carica).</title>
        <authorList>
            <person name="Takahashi T."/>
            <person name="Nishimura K."/>
        </authorList>
    </citation>
    <scope>NUCLEOTIDE SEQUENCE</scope>
</reference>
<proteinExistence type="predicted"/>
<evidence type="ECO:0000313" key="2">
    <source>
        <dbReference type="EMBL" id="GMN64794.1"/>
    </source>
</evidence>
<accession>A0AA88DZC4</accession>
<dbReference type="AlphaFoldDB" id="A0AA88DZC4"/>
<feature type="compositionally biased region" description="Basic and acidic residues" evidence="1">
    <location>
        <begin position="22"/>
        <end position="40"/>
    </location>
</feature>